<evidence type="ECO:0008006" key="4">
    <source>
        <dbReference type="Google" id="ProtNLM"/>
    </source>
</evidence>
<keyword evidence="3" id="KW-1185">Reference proteome</keyword>
<evidence type="ECO:0000256" key="1">
    <source>
        <dbReference type="SAM" id="Phobius"/>
    </source>
</evidence>
<proteinExistence type="predicted"/>
<feature type="transmembrane region" description="Helical" evidence="1">
    <location>
        <begin position="131"/>
        <end position="155"/>
    </location>
</feature>
<gene>
    <name evidence="2" type="ORF">WA026_022438</name>
</gene>
<feature type="transmembrane region" description="Helical" evidence="1">
    <location>
        <begin position="223"/>
        <end position="252"/>
    </location>
</feature>
<dbReference type="EMBL" id="JARQZJ010000049">
    <property type="protein sequence ID" value="KAK9878541.1"/>
    <property type="molecule type" value="Genomic_DNA"/>
</dbReference>
<protein>
    <recommendedName>
        <fullName evidence="4">Reticulon-like protein</fullName>
    </recommendedName>
</protein>
<keyword evidence="1" id="KW-0472">Membrane</keyword>
<reference evidence="2 3" key="1">
    <citation type="submission" date="2023-03" db="EMBL/GenBank/DDBJ databases">
        <title>Genome insight into feeding habits of ladybird beetles.</title>
        <authorList>
            <person name="Li H.-S."/>
            <person name="Huang Y.-H."/>
            <person name="Pang H."/>
        </authorList>
    </citation>
    <scope>NUCLEOTIDE SEQUENCE [LARGE SCALE GENOMIC DNA]</scope>
    <source>
        <strain evidence="2">SYSU_2023b</strain>
        <tissue evidence="2">Whole body</tissue>
    </source>
</reference>
<keyword evidence="1" id="KW-0812">Transmembrane</keyword>
<organism evidence="2 3">
    <name type="scientific">Henosepilachna vigintioctopunctata</name>
    <dbReference type="NCBI Taxonomy" id="420089"/>
    <lineage>
        <taxon>Eukaryota</taxon>
        <taxon>Metazoa</taxon>
        <taxon>Ecdysozoa</taxon>
        <taxon>Arthropoda</taxon>
        <taxon>Hexapoda</taxon>
        <taxon>Insecta</taxon>
        <taxon>Pterygota</taxon>
        <taxon>Neoptera</taxon>
        <taxon>Endopterygota</taxon>
        <taxon>Coleoptera</taxon>
        <taxon>Polyphaga</taxon>
        <taxon>Cucujiformia</taxon>
        <taxon>Coccinelloidea</taxon>
        <taxon>Coccinellidae</taxon>
        <taxon>Epilachninae</taxon>
        <taxon>Epilachnini</taxon>
        <taxon>Henosepilachna</taxon>
    </lineage>
</organism>
<dbReference type="Proteomes" id="UP001431783">
    <property type="component" value="Unassembled WGS sequence"/>
</dbReference>
<evidence type="ECO:0000313" key="2">
    <source>
        <dbReference type="EMBL" id="KAK9878541.1"/>
    </source>
</evidence>
<evidence type="ECO:0000313" key="3">
    <source>
        <dbReference type="Proteomes" id="UP001431783"/>
    </source>
</evidence>
<comment type="caution">
    <text evidence="2">The sequence shown here is derived from an EMBL/GenBank/DDBJ whole genome shotgun (WGS) entry which is preliminary data.</text>
</comment>
<name>A0AAW1UCW5_9CUCU</name>
<keyword evidence="1" id="KW-1133">Transmembrane helix</keyword>
<dbReference type="AlphaFoldDB" id="A0AAW1UCW5"/>
<sequence length="309" mass="34629">MEYIKKSVTISNGLNSEEKPASGDENSGFLNSTTNACLSAFKLVENTVDDSVNAVVSCSSEVVKTVEDAGKECVNVVEQGAKLVKDGIDLTETGVDNIMRLISMCRNVYRIILKYKHYLETDSMLESTMALAFWIFACYIFQVWMIPVFILVILVKNFIQRQLLGIPAADVDKMLNENNKETSIIEKLEAVEKIILAVKHTLGKVELILGKIFDIFDVYLPQFFWIVVLIQIVLTAILMYIPLNYLIMLWGISLYAKRFSKDNATNTNKKSVGGVPKRVSFSTVKRAVPDTMSKLNTHSVSDKIVSKCD</sequence>
<accession>A0AAW1UCW5</accession>